<evidence type="ECO:0000256" key="4">
    <source>
        <dbReference type="ARBA" id="ARBA00022763"/>
    </source>
</evidence>
<feature type="region of interest" description="Disordered" evidence="13">
    <location>
        <begin position="555"/>
        <end position="582"/>
    </location>
</feature>
<dbReference type="GO" id="GO:0000723">
    <property type="term" value="P:telomere maintenance"/>
    <property type="evidence" value="ECO:0007669"/>
    <property type="project" value="TreeGrafter"/>
</dbReference>
<dbReference type="PANTHER" id="PTHR12604:SF4">
    <property type="entry name" value="X-RAY REPAIR CROSS-COMPLEMENTING PROTEIN 5"/>
    <property type="match status" value="1"/>
</dbReference>
<dbReference type="GO" id="GO:0004386">
    <property type="term" value="F:helicase activity"/>
    <property type="evidence" value="ECO:0007669"/>
    <property type="project" value="UniProtKB-KW"/>
</dbReference>
<feature type="domain" description="Ku" evidence="14">
    <location>
        <begin position="242"/>
        <end position="474"/>
    </location>
</feature>
<evidence type="ECO:0000256" key="13">
    <source>
        <dbReference type="SAM" id="MobiDB-lite"/>
    </source>
</evidence>
<keyword evidence="8" id="KW-0779">Telomere</keyword>
<dbReference type="GO" id="GO:0042162">
    <property type="term" value="F:telomeric DNA binding"/>
    <property type="evidence" value="ECO:0007669"/>
    <property type="project" value="TreeGrafter"/>
</dbReference>
<evidence type="ECO:0000256" key="3">
    <source>
        <dbReference type="ARBA" id="ARBA00022741"/>
    </source>
</evidence>
<dbReference type="GO" id="GO:0016787">
    <property type="term" value="F:hydrolase activity"/>
    <property type="evidence" value="ECO:0007669"/>
    <property type="project" value="UniProtKB-KW"/>
</dbReference>
<evidence type="ECO:0000256" key="8">
    <source>
        <dbReference type="ARBA" id="ARBA00022895"/>
    </source>
</evidence>
<keyword evidence="12" id="KW-0539">Nucleus</keyword>
<dbReference type="SUPFAM" id="SSF53300">
    <property type="entry name" value="vWA-like"/>
    <property type="match status" value="1"/>
</dbReference>
<dbReference type="AlphaFoldDB" id="A0A4P9ZXY4"/>
<dbReference type="GO" id="GO:0003690">
    <property type="term" value="F:double-stranded DNA binding"/>
    <property type="evidence" value="ECO:0007669"/>
    <property type="project" value="TreeGrafter"/>
</dbReference>
<keyword evidence="6" id="KW-0347">Helicase</keyword>
<name>A0A4P9ZXY4_9FUNG</name>
<evidence type="ECO:0000313" key="16">
    <source>
        <dbReference type="Proteomes" id="UP000268162"/>
    </source>
</evidence>
<evidence type="ECO:0000256" key="10">
    <source>
        <dbReference type="ARBA" id="ARBA00023172"/>
    </source>
</evidence>
<dbReference type="InterPro" id="IPR036465">
    <property type="entry name" value="vWFA_dom_sf"/>
</dbReference>
<dbReference type="InterPro" id="IPR006164">
    <property type="entry name" value="DNA_bd_Ku70/Ku80"/>
</dbReference>
<dbReference type="GO" id="GO:0043564">
    <property type="term" value="C:Ku70:Ku80 complex"/>
    <property type="evidence" value="ECO:0007669"/>
    <property type="project" value="TreeGrafter"/>
</dbReference>
<dbReference type="InterPro" id="IPR016194">
    <property type="entry name" value="SPOC-like_C_dom_sf"/>
</dbReference>
<keyword evidence="4" id="KW-0227">DNA damage</keyword>
<dbReference type="EMBL" id="ML002356">
    <property type="protein sequence ID" value="RKP38533.1"/>
    <property type="molecule type" value="Genomic_DNA"/>
</dbReference>
<dbReference type="STRING" id="215637.A0A4P9ZXY4"/>
<dbReference type="Pfam" id="PF02735">
    <property type="entry name" value="Ku"/>
    <property type="match status" value="1"/>
</dbReference>
<dbReference type="GO" id="GO:0006303">
    <property type="term" value="P:double-strand break repair via nonhomologous end joining"/>
    <property type="evidence" value="ECO:0007669"/>
    <property type="project" value="InterPro"/>
</dbReference>
<keyword evidence="5" id="KW-0378">Hydrolase</keyword>
<dbReference type="GO" id="GO:0005524">
    <property type="term" value="F:ATP binding"/>
    <property type="evidence" value="ECO:0007669"/>
    <property type="project" value="UniProtKB-KW"/>
</dbReference>
<evidence type="ECO:0000256" key="1">
    <source>
        <dbReference type="ARBA" id="ARBA00004123"/>
    </source>
</evidence>
<dbReference type="Gene3D" id="2.40.290.10">
    <property type="match status" value="1"/>
</dbReference>
<feature type="region of interest" description="Disordered" evidence="13">
    <location>
        <begin position="289"/>
        <end position="315"/>
    </location>
</feature>
<feature type="compositionally biased region" description="Low complexity" evidence="13">
    <location>
        <begin position="299"/>
        <end position="309"/>
    </location>
</feature>
<evidence type="ECO:0000256" key="12">
    <source>
        <dbReference type="ARBA" id="ARBA00023242"/>
    </source>
</evidence>
<evidence type="ECO:0000256" key="7">
    <source>
        <dbReference type="ARBA" id="ARBA00022840"/>
    </source>
</evidence>
<protein>
    <submittedName>
        <fullName evidence="15">SPOC like C-terminal domain-containing protein</fullName>
    </submittedName>
</protein>
<dbReference type="GO" id="GO:0000781">
    <property type="term" value="C:chromosome, telomeric region"/>
    <property type="evidence" value="ECO:0007669"/>
    <property type="project" value="UniProtKB-SubCell"/>
</dbReference>
<keyword evidence="10" id="KW-0233">DNA recombination</keyword>
<evidence type="ECO:0000256" key="9">
    <source>
        <dbReference type="ARBA" id="ARBA00023125"/>
    </source>
</evidence>
<reference evidence="16" key="1">
    <citation type="journal article" date="2018" name="Nat. Microbiol.">
        <title>Leveraging single-cell genomics to expand the fungal tree of life.</title>
        <authorList>
            <person name="Ahrendt S.R."/>
            <person name="Quandt C.A."/>
            <person name="Ciobanu D."/>
            <person name="Clum A."/>
            <person name="Salamov A."/>
            <person name="Andreopoulos B."/>
            <person name="Cheng J.F."/>
            <person name="Woyke T."/>
            <person name="Pelin A."/>
            <person name="Henrissat B."/>
            <person name="Reynolds N.K."/>
            <person name="Benny G.L."/>
            <person name="Smith M.E."/>
            <person name="James T.Y."/>
            <person name="Grigoriev I.V."/>
        </authorList>
    </citation>
    <scope>NUCLEOTIDE SEQUENCE [LARGE SCALE GENOMIC DNA]</scope>
    <source>
        <strain evidence="16">RSA 468</strain>
    </source>
</reference>
<keyword evidence="16" id="KW-1185">Reference proteome</keyword>
<dbReference type="Proteomes" id="UP000268162">
    <property type="component" value="Unassembled WGS sequence"/>
</dbReference>
<proteinExistence type="predicted"/>
<keyword evidence="7" id="KW-0067">ATP-binding</keyword>
<keyword evidence="8" id="KW-0158">Chromosome</keyword>
<dbReference type="Gene3D" id="3.40.50.410">
    <property type="entry name" value="von Willebrand factor, type A domain"/>
    <property type="match status" value="1"/>
</dbReference>
<gene>
    <name evidence="15" type="ORF">BJ085DRAFT_35122</name>
</gene>
<evidence type="ECO:0000259" key="14">
    <source>
        <dbReference type="Pfam" id="PF02735"/>
    </source>
</evidence>
<organism evidence="15 16">
    <name type="scientific">Dimargaris cristalligena</name>
    <dbReference type="NCBI Taxonomy" id="215637"/>
    <lineage>
        <taxon>Eukaryota</taxon>
        <taxon>Fungi</taxon>
        <taxon>Fungi incertae sedis</taxon>
        <taxon>Zoopagomycota</taxon>
        <taxon>Kickxellomycotina</taxon>
        <taxon>Dimargaritomycetes</taxon>
        <taxon>Dimargaritales</taxon>
        <taxon>Dimargaritaceae</taxon>
        <taxon>Dimargaris</taxon>
    </lineage>
</organism>
<sequence>MSTITVYIVDVSPSMRQALKVTGQEGLEQAGLAEFPTHMALTEHILKETSHQMIEEIPDQYHHIATLYPAALATWTHVAALEQLHGSTPTPNGGDPLSAIIVAMDLIHKRCSKGGTFRKRIVILSDGGSSFMQADTAAIMQILVQSNIAIDVITTPLDYGYTQTLLNQDRPVPNDHWFRLLAHSTDGVYRNGAEALTEAARFTDVTTKPHTILASRLVFTDTQRYTISPDLVMSDSGTTPDPLLTIPVRLFIKTLPPALIKYQLVRKDDPAIQVGTRFRTETVDQSGVPELAEVGRDGGAASSRSSGGATPFAPGESRKRFVVGQVQVDASELISNDPALPHFVPGLYVLKFIDIQQFKSEFMYGQIYYLVGDAPDGANNNNALLFASLAHALHSKGVVALVHFVRTAGKPPRLAVVFSPPSGPGNGTEGQPPLDCLYLTYVPYREDLRRLIITHEGSSRDLNETENPNEAQLDELAAKLIQGTELPVPESPADDSHSTLPMISGFQTNYLNQLLLHKWATGGPGAPMPSPWLARQYQLYHQEDPTVRQTMEELSKFSPKVDLTAESSGSGDEQGSDADEGA</sequence>
<evidence type="ECO:0000256" key="11">
    <source>
        <dbReference type="ARBA" id="ARBA00023204"/>
    </source>
</evidence>
<keyword evidence="9" id="KW-0238">DNA-binding</keyword>
<evidence type="ECO:0000256" key="5">
    <source>
        <dbReference type="ARBA" id="ARBA00022801"/>
    </source>
</evidence>
<evidence type="ECO:0000313" key="15">
    <source>
        <dbReference type="EMBL" id="RKP38533.1"/>
    </source>
</evidence>
<comment type="subcellular location">
    <subcellularLocation>
        <location evidence="2">Chromosome</location>
        <location evidence="2">Telomere</location>
    </subcellularLocation>
    <subcellularLocation>
        <location evidence="1">Nucleus</location>
    </subcellularLocation>
</comment>
<keyword evidence="11" id="KW-0234">DNA repair</keyword>
<dbReference type="PANTHER" id="PTHR12604">
    <property type="entry name" value="KU AUTOANTIGEN DNA HELICASE"/>
    <property type="match status" value="1"/>
</dbReference>
<dbReference type="SUPFAM" id="SSF100939">
    <property type="entry name" value="SPOC domain-like"/>
    <property type="match status" value="1"/>
</dbReference>
<keyword evidence="3" id="KW-0547">Nucleotide-binding</keyword>
<evidence type="ECO:0000256" key="2">
    <source>
        <dbReference type="ARBA" id="ARBA00004574"/>
    </source>
</evidence>
<evidence type="ECO:0000256" key="6">
    <source>
        <dbReference type="ARBA" id="ARBA00022806"/>
    </source>
</evidence>
<accession>A0A4P9ZXY4</accession>
<dbReference type="GO" id="GO:0006310">
    <property type="term" value="P:DNA recombination"/>
    <property type="evidence" value="ECO:0007669"/>
    <property type="project" value="UniProtKB-KW"/>
</dbReference>